<accession>A0A498H2G1</accession>
<protein>
    <submittedName>
        <fullName evidence="1">Uncharacterized protein</fullName>
    </submittedName>
</protein>
<name>A0A498H2G1_9EURY</name>
<reference evidence="1 2" key="1">
    <citation type="journal article" date="2015" name="Int. J. Syst. Evol. Microbiol.">
        <title>Methanoculleus taiwanensis sp. nov., a methanogen isolated from deep marine sediment at the deformation front area near Taiwan.</title>
        <authorList>
            <person name="Weng C.Y."/>
            <person name="Chen S.C."/>
            <person name="Lai M.C."/>
            <person name="Wu S.Y."/>
            <person name="Lin S."/>
            <person name="Yang T.F."/>
            <person name="Chen P.C."/>
        </authorList>
    </citation>
    <scope>NUCLEOTIDE SEQUENCE [LARGE SCALE GENOMIC DNA]</scope>
    <source>
        <strain evidence="1 2">CYW4</strain>
    </source>
</reference>
<evidence type="ECO:0000313" key="1">
    <source>
        <dbReference type="EMBL" id="RXE57239.1"/>
    </source>
</evidence>
<dbReference type="EMBL" id="LHQS01000001">
    <property type="protein sequence ID" value="RXE57239.1"/>
    <property type="molecule type" value="Genomic_DNA"/>
</dbReference>
<keyword evidence="2" id="KW-1185">Reference proteome</keyword>
<gene>
    <name evidence="1" type="ORF">ABH15_03800</name>
</gene>
<sequence length="90" mass="9857">MSEKHTGAIIPVVRGQVACPSGQTVTLDRCRFCVHSTQFQVQGSMVPSPARAYCSRQRRGGEEIDLRAVEAVVCDDRSGEGYRSIMNIIS</sequence>
<dbReference type="RefSeq" id="WP_164913624.1">
    <property type="nucleotide sequence ID" value="NZ_LHQS01000001.1"/>
</dbReference>
<proteinExistence type="predicted"/>
<dbReference type="OrthoDB" id="113807at2157"/>
<organism evidence="1 2">
    <name type="scientific">Methanoculleus taiwanensis</name>
    <dbReference type="NCBI Taxonomy" id="1550565"/>
    <lineage>
        <taxon>Archaea</taxon>
        <taxon>Methanobacteriati</taxon>
        <taxon>Methanobacteriota</taxon>
        <taxon>Stenosarchaea group</taxon>
        <taxon>Methanomicrobia</taxon>
        <taxon>Methanomicrobiales</taxon>
        <taxon>Methanomicrobiaceae</taxon>
        <taxon>Methanoculleus</taxon>
    </lineage>
</organism>
<dbReference type="AlphaFoldDB" id="A0A498H2G1"/>
<dbReference type="Proteomes" id="UP000290932">
    <property type="component" value="Unassembled WGS sequence"/>
</dbReference>
<evidence type="ECO:0000313" key="2">
    <source>
        <dbReference type="Proteomes" id="UP000290932"/>
    </source>
</evidence>
<comment type="caution">
    <text evidence="1">The sequence shown here is derived from an EMBL/GenBank/DDBJ whole genome shotgun (WGS) entry which is preliminary data.</text>
</comment>